<reference evidence="1 2" key="1">
    <citation type="submission" date="2019-03" db="EMBL/GenBank/DDBJ databases">
        <authorList>
            <consortium name="Pathogen Informatics"/>
        </authorList>
    </citation>
    <scope>NUCLEOTIDE SEQUENCE [LARGE SCALE GENOMIC DNA]</scope>
    <source>
        <strain evidence="1 2">NCTC12993</strain>
    </source>
</reference>
<protein>
    <submittedName>
        <fullName evidence="1">Uncharacterized protein</fullName>
    </submittedName>
</protein>
<dbReference type="EMBL" id="CAADJD010000023">
    <property type="protein sequence ID" value="VFS77964.1"/>
    <property type="molecule type" value="Genomic_DNA"/>
</dbReference>
<evidence type="ECO:0000313" key="2">
    <source>
        <dbReference type="Proteomes" id="UP000401081"/>
    </source>
</evidence>
<evidence type="ECO:0000313" key="1">
    <source>
        <dbReference type="EMBL" id="VFS77964.1"/>
    </source>
</evidence>
<gene>
    <name evidence="1" type="ORF">NCTC12993_05666</name>
</gene>
<organism evidence="1 2">
    <name type="scientific">Kluyvera cryocrescens</name>
    <name type="common">Kluyvera citrophila</name>
    <dbReference type="NCBI Taxonomy" id="580"/>
    <lineage>
        <taxon>Bacteria</taxon>
        <taxon>Pseudomonadati</taxon>
        <taxon>Pseudomonadota</taxon>
        <taxon>Gammaproteobacteria</taxon>
        <taxon>Enterobacterales</taxon>
        <taxon>Enterobacteriaceae</taxon>
        <taxon>Kluyvera</taxon>
    </lineage>
</organism>
<proteinExistence type="predicted"/>
<name>A0A485BXZ0_KLUCR</name>
<dbReference type="AlphaFoldDB" id="A0A485BXZ0"/>
<dbReference type="Proteomes" id="UP000401081">
    <property type="component" value="Unassembled WGS sequence"/>
</dbReference>
<accession>A0A485BXZ0</accession>
<sequence length="58" mass="6120">MAFVILQPALTAATKMFDEGTVGGRFAPKRVRKNRSLGKKTCTGTLSLLPLGEPTSGV</sequence>
<keyword evidence="2" id="KW-1185">Reference proteome</keyword>